<dbReference type="AlphaFoldDB" id="A0A7T0LYV3"/>
<organism evidence="3">
    <name type="scientific">Halisarca dujardinii</name>
    <name type="common">Dujardin's slime sponge</name>
    <dbReference type="NCBI Taxonomy" id="2583056"/>
    <lineage>
        <taxon>Eukaryota</taxon>
        <taxon>Metazoa</taxon>
        <taxon>Porifera</taxon>
        <taxon>Demospongiae</taxon>
        <taxon>Verongimorpha</taxon>
        <taxon>Chondrillida</taxon>
        <taxon>Halisarcidae</taxon>
        <taxon>Halisarca</taxon>
    </lineage>
</organism>
<dbReference type="InterPro" id="IPR018247">
    <property type="entry name" value="EF_Hand_1_Ca_BS"/>
</dbReference>
<keyword evidence="1" id="KW-0106">Calcium</keyword>
<dbReference type="InterPro" id="IPR002048">
    <property type="entry name" value="EF_hand_dom"/>
</dbReference>
<dbReference type="SUPFAM" id="SSF51569">
    <property type="entry name" value="Aldolase"/>
    <property type="match status" value="1"/>
</dbReference>
<dbReference type="GO" id="GO:0005509">
    <property type="term" value="F:calcium ion binding"/>
    <property type="evidence" value="ECO:0007669"/>
    <property type="project" value="InterPro"/>
</dbReference>
<dbReference type="SUPFAM" id="SSF47473">
    <property type="entry name" value="EF-hand"/>
    <property type="match status" value="1"/>
</dbReference>
<evidence type="ECO:0000256" key="1">
    <source>
        <dbReference type="ARBA" id="ARBA00022837"/>
    </source>
</evidence>
<accession>A0A7T0LYV3</accession>
<dbReference type="PROSITE" id="PS50222">
    <property type="entry name" value="EF_HAND_2"/>
    <property type="match status" value="1"/>
</dbReference>
<proteinExistence type="evidence at transcript level"/>
<name>A0A7T0LYV3_HALDU</name>
<dbReference type="Gene3D" id="1.10.238.10">
    <property type="entry name" value="EF-hand"/>
    <property type="match status" value="1"/>
</dbReference>
<dbReference type="InterPro" id="IPR013785">
    <property type="entry name" value="Aldolase_TIM"/>
</dbReference>
<reference evidence="3" key="1">
    <citation type="submission" date="2020-06" db="EMBL/GenBank/DDBJ databases">
        <title>Novel EF-hand protein from larval sponge cells is related to energy turnover enzyme conserved among invertebrates.</title>
        <authorList>
            <person name="Borisenko I."/>
        </authorList>
    </citation>
    <scope>NUCLEOTIDE SEQUENCE</scope>
</reference>
<sequence length="577" mass="66536">MAFSIANEVARAKADIERVRIEKRERLKNMEFFLLDNSIRESTVGQLRSHTLETKLEIFRHVQKTRAKHIVVASFSHMTRVDDDFCQWIVDNNLDRSGLFSFSEVSDRIVDGTYDNETVPVSMLKNQKYGLYNTFFEADLASNDVEWDVKFTIKDMCQLVSKWIHWVHDNIKRDAGDSKPMILLNMRDLPLAMTEYPERVLEFVTFLSKMPEKYRMFALAFEDPFGEYLPEELAAWTAAIRRTMNANGWSSGKLLVHVHQKWDLQTASQLDCLSAGADGVWASMCEEGAALGHACSCVTMMNLVRMGNEKIVKDYNCKYLRTAAMEITRLTTGKDPHPKQPIYGSRAVDLVFGFLGIGDFDVADFFGMEAPNRITTLATVDMLRVRLEHLFGEDKQFNDEICGRMKKVMLEDLRSGRKEEYMSEAGIALLFDRSGGKLTERMSEVIVNMKSAAPHHEAIIADIRKLWDEYDYNEKGLKKGDGCLEFDSFYHGFMAPYFGCYRCRDTKKAFQAIDMDSDNKVDWNEFLVYIKWALHQYPEITKADQAMEIAFEKGIIPAMRDEKLRNRQNYKGTSFRN</sequence>
<protein>
    <submittedName>
        <fullName evidence="3">Ilborin A</fullName>
    </submittedName>
</protein>
<feature type="domain" description="EF-hand" evidence="2">
    <location>
        <begin position="501"/>
        <end position="536"/>
    </location>
</feature>
<dbReference type="InterPro" id="IPR011992">
    <property type="entry name" value="EF-hand-dom_pair"/>
</dbReference>
<evidence type="ECO:0000259" key="2">
    <source>
        <dbReference type="PROSITE" id="PS50222"/>
    </source>
</evidence>
<evidence type="ECO:0000313" key="3">
    <source>
        <dbReference type="EMBL" id="QPL12216.1"/>
    </source>
</evidence>
<dbReference type="PROSITE" id="PS00018">
    <property type="entry name" value="EF_HAND_1"/>
    <property type="match status" value="1"/>
</dbReference>
<dbReference type="EMBL" id="MT559266">
    <property type="protein sequence ID" value="QPL12216.1"/>
    <property type="molecule type" value="mRNA"/>
</dbReference>
<dbReference type="Gene3D" id="3.20.20.70">
    <property type="entry name" value="Aldolase class I"/>
    <property type="match status" value="1"/>
</dbReference>